<accession>A0A7R9B1Q8</accession>
<protein>
    <submittedName>
        <fullName evidence="2">Uncharacterized protein</fullName>
    </submittedName>
</protein>
<sequence length="200" mass="22329">MKLSFVCTSFCTYTSTLNSTINSGEYCLVATSDLVVSWGLVTGYNHPSNTSGSQTTQAPGRGSTNRGVASAGKHSSSYVCGRELIQRKLTEKERDKGRDNETLEEPVQQRVRIQDPNQVYDAINLGRRIDVVWPDERMRARGGRSHWRDWLPEKGMEGQRGVNSDPNRRSHVDRTILLVKIDDKYVPIAESGTQDLGAEV</sequence>
<organism evidence="2">
    <name type="scientific">Timema shepardi</name>
    <name type="common">Walking stick</name>
    <dbReference type="NCBI Taxonomy" id="629360"/>
    <lineage>
        <taxon>Eukaryota</taxon>
        <taxon>Metazoa</taxon>
        <taxon>Ecdysozoa</taxon>
        <taxon>Arthropoda</taxon>
        <taxon>Hexapoda</taxon>
        <taxon>Insecta</taxon>
        <taxon>Pterygota</taxon>
        <taxon>Neoptera</taxon>
        <taxon>Polyneoptera</taxon>
        <taxon>Phasmatodea</taxon>
        <taxon>Timematodea</taxon>
        <taxon>Timematoidea</taxon>
        <taxon>Timematidae</taxon>
        <taxon>Timema</taxon>
    </lineage>
</organism>
<proteinExistence type="predicted"/>
<dbReference type="EMBL" id="OC004260">
    <property type="protein sequence ID" value="CAD7264279.1"/>
    <property type="molecule type" value="Genomic_DNA"/>
</dbReference>
<name>A0A7R9B1Q8_TIMSH</name>
<dbReference type="AlphaFoldDB" id="A0A7R9B1Q8"/>
<evidence type="ECO:0000256" key="1">
    <source>
        <dbReference type="SAM" id="MobiDB-lite"/>
    </source>
</evidence>
<reference evidence="2" key="1">
    <citation type="submission" date="2020-11" db="EMBL/GenBank/DDBJ databases">
        <authorList>
            <person name="Tran Van P."/>
        </authorList>
    </citation>
    <scope>NUCLEOTIDE SEQUENCE</scope>
</reference>
<feature type="region of interest" description="Disordered" evidence="1">
    <location>
        <begin position="46"/>
        <end position="75"/>
    </location>
</feature>
<gene>
    <name evidence="2" type="ORF">TSIB3V08_LOCUS8334</name>
</gene>
<evidence type="ECO:0000313" key="2">
    <source>
        <dbReference type="EMBL" id="CAD7264279.1"/>
    </source>
</evidence>